<dbReference type="Proteomes" id="UP000234681">
    <property type="component" value="Chromosome 20"/>
</dbReference>
<feature type="non-terminal residue" evidence="1">
    <location>
        <position position="67"/>
    </location>
</feature>
<dbReference type="AlphaFoldDB" id="A6JKX8"/>
<evidence type="ECO:0000313" key="2">
    <source>
        <dbReference type="Proteomes" id="UP000234681"/>
    </source>
</evidence>
<reference evidence="2" key="1">
    <citation type="submission" date="2005-09" db="EMBL/GenBank/DDBJ databases">
        <authorList>
            <person name="Mural R.J."/>
            <person name="Li P.W."/>
            <person name="Adams M.D."/>
            <person name="Amanatides P.G."/>
            <person name="Baden-Tillson H."/>
            <person name="Barnstead M."/>
            <person name="Chin S.H."/>
            <person name="Dew I."/>
            <person name="Evans C.A."/>
            <person name="Ferriera S."/>
            <person name="Flanigan M."/>
            <person name="Fosler C."/>
            <person name="Glodek A."/>
            <person name="Gu Z."/>
            <person name="Holt R.A."/>
            <person name="Jennings D."/>
            <person name="Kraft C.L."/>
            <person name="Lu F."/>
            <person name="Nguyen T."/>
            <person name="Nusskern D.R."/>
            <person name="Pfannkoch C.M."/>
            <person name="Sitter C."/>
            <person name="Sutton G.G."/>
            <person name="Venter J.C."/>
            <person name="Wang Z."/>
            <person name="Woodage T."/>
            <person name="Zheng X.H."/>
            <person name="Zhong F."/>
        </authorList>
    </citation>
    <scope>NUCLEOTIDE SEQUENCE [LARGE SCALE GENOMIC DNA]</scope>
    <source>
        <strain>BN</strain>
        <strain evidence="2">Sprague-Dawley</strain>
    </source>
</reference>
<sequence>MATITGRHHLTQCYFYLHENLVKKTYPELRWKVLKAIQLTSPHQPMYLFVISRAFDLGFHHYIFIFS</sequence>
<proteinExistence type="predicted"/>
<evidence type="ECO:0000313" key="1">
    <source>
        <dbReference type="EMBL" id="EDL97344.1"/>
    </source>
</evidence>
<dbReference type="EMBL" id="CH473988">
    <property type="protein sequence ID" value="EDL97344.1"/>
    <property type="molecule type" value="Genomic_DNA"/>
</dbReference>
<accession>A6JKX8</accession>
<gene>
    <name evidence="1" type="ORF">rCG_61004</name>
</gene>
<protein>
    <submittedName>
        <fullName evidence="1">RCG61004</fullName>
    </submittedName>
</protein>
<name>A6JKX8_RAT</name>
<organism evidence="1 2">
    <name type="scientific">Rattus norvegicus</name>
    <name type="common">Rat</name>
    <dbReference type="NCBI Taxonomy" id="10116"/>
    <lineage>
        <taxon>Eukaryota</taxon>
        <taxon>Metazoa</taxon>
        <taxon>Chordata</taxon>
        <taxon>Craniata</taxon>
        <taxon>Vertebrata</taxon>
        <taxon>Euteleostomi</taxon>
        <taxon>Mammalia</taxon>
        <taxon>Eutheria</taxon>
        <taxon>Euarchontoglires</taxon>
        <taxon>Glires</taxon>
        <taxon>Rodentia</taxon>
        <taxon>Myomorpha</taxon>
        <taxon>Muroidea</taxon>
        <taxon>Muridae</taxon>
        <taxon>Murinae</taxon>
        <taxon>Rattus</taxon>
    </lineage>
</organism>